<dbReference type="GO" id="GO:0000724">
    <property type="term" value="P:double-strand break repair via homologous recombination"/>
    <property type="evidence" value="ECO:0007669"/>
    <property type="project" value="InterPro"/>
</dbReference>
<dbReference type="Gene3D" id="3.90.320.10">
    <property type="match status" value="1"/>
</dbReference>
<evidence type="ECO:0000256" key="7">
    <source>
        <dbReference type="ARBA" id="ARBA00022806"/>
    </source>
</evidence>
<evidence type="ECO:0000256" key="13">
    <source>
        <dbReference type="ARBA" id="ARBA00023204"/>
    </source>
</evidence>
<dbReference type="Pfam" id="PF12705">
    <property type="entry name" value="PDDEXK_1"/>
    <property type="match status" value="1"/>
</dbReference>
<comment type="caution">
    <text evidence="15">The sequence shown here is derived from an EMBL/GenBank/DDBJ whole genome shotgun (WGS) entry which is preliminary data.</text>
</comment>
<sequence>MIAKLDFIIGRAGTGKTYACLAAMREQMQQNPIGHSLVLLLPEHMTYKVERQLASSIAQGQGFFRGYVFGFRRFARQILLETGGADIPRISEVGRRLLLRKLLVGHQKKKDLDVFARAARQRGFTASLSDAIKEFKSYRLTTDVLRKASGRLGENSSRLASKLTELAALSDEFAAAMEGRANDAEDMMTLLAEKIPEAPLLKNAEVWMDGFIFFNPQEQQVLAALLQTVDRVHITLPMAGQRLADGRVNLNLPENMQETGLFQRSYRTMETICALMGKLTGQPESIEPYPVTLLEENHRSRKVSLRQIEKKLFCRGGAAVAAEAAVQLTEAANRRLEVEAVAADIRRLVREKGYRYRDVGVLVRDEEAYGDILRLVFQDYGIPFFQDSKRPSIHHPLAELMRSALEVVTRGWRYETVFRCLRTGFFPLVREDVDKLENYVREFGIRGRKRWLQEESWNWHRRYALEDDAEVVDESSAAKLAAIDALRRQAMEPLAGLEDEIREAADVREQTEAVYRFLERLEVPAHLSQWTEIAEKEGRLADAMEHRQIWGGSIGLLDQIVEISGEESMTLSEFDAVLSDGLDALTISLIPPGLDYVTLASFDQNSLDNSRAIYILGANAEIMPRRSSEQGLLTDAERLHIDEALQELQWEGVEIPEISRGSRERSFGEKFLLYRSFNEAREYLWVSYALADAEGSGLQPSSLIQRLRQLYEDLPFLSIPLETLQREDSLQLVAGRPAISSLVNVLRSRKEARLAEKQPDSFWQDVYNWALEQPELRRPLKLALSGLFAKANEEQLPEQLAQAIYLRGKSLHGSVTQFEKFRQCPFSHFAAYGLKLQERREYQFRNMDLGQLLHAVLHAYGEKVRQDFSGRWQDVPEEKRQPLCQSLVEELAPRLQSEILLSRANYRHLKNRIAETAGQAVSQLTAWAALSEFQPAYFEEAFGHAGDFAQLSPLPLGNGFRLSFKGQIDRLDIHREHPYFLVVDYKTGQAAINLFEVYYGLKLQLLVYVMVAQQLFHQQGSDRLPAGMLYAFLKNPVVSSDKRLSDKELAAKVMAELRMPGWVCADQEVIESIDKGLGHLMLKRKKDGSFDEATKKGHYVRTQEEFALLLSYVDYILRDTGRKILAGEIKASPYRIIKNNQEYKACSYCAYRDLCGFDAELPGYEYHDVVQADDEELERRMAECTGREDLLSGLHQGPTEGN</sequence>
<name>A0A5D6W8G1_9FIRM</name>
<evidence type="ECO:0000256" key="11">
    <source>
        <dbReference type="ARBA" id="ARBA00023014"/>
    </source>
</evidence>
<keyword evidence="6" id="KW-0378">Hydrolase</keyword>
<evidence type="ECO:0000259" key="14">
    <source>
        <dbReference type="PROSITE" id="PS51217"/>
    </source>
</evidence>
<evidence type="ECO:0000256" key="5">
    <source>
        <dbReference type="ARBA" id="ARBA00022763"/>
    </source>
</evidence>
<keyword evidence="7 15" id="KW-0347">Helicase</keyword>
<dbReference type="GO" id="GO:0046872">
    <property type="term" value="F:metal ion binding"/>
    <property type="evidence" value="ECO:0007669"/>
    <property type="project" value="UniProtKB-KW"/>
</dbReference>
<dbReference type="GO" id="GO:0004527">
    <property type="term" value="F:exonuclease activity"/>
    <property type="evidence" value="ECO:0007669"/>
    <property type="project" value="UniProtKB-KW"/>
</dbReference>
<dbReference type="PANTHER" id="PTHR30591:SF1">
    <property type="entry name" value="RECBCD ENZYME SUBUNIT RECC"/>
    <property type="match status" value="1"/>
</dbReference>
<keyword evidence="2" id="KW-0540">Nuclease</keyword>
<dbReference type="PANTHER" id="PTHR30591">
    <property type="entry name" value="RECBCD ENZYME SUBUNIT RECC"/>
    <property type="match status" value="1"/>
</dbReference>
<evidence type="ECO:0000256" key="1">
    <source>
        <dbReference type="ARBA" id="ARBA00022485"/>
    </source>
</evidence>
<dbReference type="Gene3D" id="3.40.50.300">
    <property type="entry name" value="P-loop containing nucleotide triphosphate hydrolases"/>
    <property type="match status" value="4"/>
</dbReference>
<dbReference type="Gene3D" id="6.10.140.1030">
    <property type="match status" value="1"/>
</dbReference>
<dbReference type="GO" id="GO:0003677">
    <property type="term" value="F:DNA binding"/>
    <property type="evidence" value="ECO:0007669"/>
    <property type="project" value="UniProtKB-KW"/>
</dbReference>
<dbReference type="InterPro" id="IPR038726">
    <property type="entry name" value="PDDEXK_AddAB-type"/>
</dbReference>
<dbReference type="Proteomes" id="UP000323646">
    <property type="component" value="Unassembled WGS sequence"/>
</dbReference>
<protein>
    <submittedName>
        <fullName evidence="15">Helicase-exonuclease AddAB subunit AddB</fullName>
    </submittedName>
</protein>
<reference evidence="15 16" key="1">
    <citation type="submission" date="2019-08" db="EMBL/GenBank/DDBJ databases">
        <title>Selenomonas sp. mPRGC5 and Selenomonas sp. mPRGC8 isolated from ruminal fluid of dairy goat (Capra hircus).</title>
        <authorList>
            <person name="Poothong S."/>
            <person name="Nuengjamnong C."/>
            <person name="Tanasupawat S."/>
        </authorList>
    </citation>
    <scope>NUCLEOTIDE SEQUENCE [LARGE SCALE GENOMIC DNA]</scope>
    <source>
        <strain evidence="16">mPRGC5</strain>
    </source>
</reference>
<evidence type="ECO:0000256" key="9">
    <source>
        <dbReference type="ARBA" id="ARBA00022840"/>
    </source>
</evidence>
<keyword evidence="4" id="KW-0547">Nucleotide-binding</keyword>
<keyword evidence="3" id="KW-0479">Metal-binding</keyword>
<evidence type="ECO:0000313" key="16">
    <source>
        <dbReference type="Proteomes" id="UP000323646"/>
    </source>
</evidence>
<keyword evidence="1" id="KW-0004">4Fe-4S</keyword>
<keyword evidence="8 15" id="KW-0269">Exonuclease</keyword>
<feature type="domain" description="UvrD-like helicase C-terminal" evidence="14">
    <location>
        <begin position="291"/>
        <end position="595"/>
    </location>
</feature>
<dbReference type="InterPro" id="IPR014017">
    <property type="entry name" value="DNA_helicase_UvrD-like_C"/>
</dbReference>
<dbReference type="InterPro" id="IPR014140">
    <property type="entry name" value="DNA_helicase_suAddB"/>
</dbReference>
<keyword evidence="13" id="KW-0234">DNA repair</keyword>
<keyword evidence="12" id="KW-0238">DNA-binding</keyword>
<dbReference type="NCBIfam" id="TIGR02773">
    <property type="entry name" value="addB_Gpos"/>
    <property type="match status" value="1"/>
</dbReference>
<keyword evidence="11" id="KW-0411">Iron-sulfur</keyword>
<dbReference type="PROSITE" id="PS51217">
    <property type="entry name" value="UVRD_HELICASE_CTER"/>
    <property type="match status" value="1"/>
</dbReference>
<dbReference type="InterPro" id="IPR011604">
    <property type="entry name" value="PDDEXK-like_dom_sf"/>
</dbReference>
<dbReference type="EMBL" id="VTOY01000004">
    <property type="protein sequence ID" value="TYZ23068.1"/>
    <property type="molecule type" value="Genomic_DNA"/>
</dbReference>
<keyword evidence="5" id="KW-0227">DNA damage</keyword>
<keyword evidence="16" id="KW-1185">Reference proteome</keyword>
<dbReference type="SUPFAM" id="SSF52540">
    <property type="entry name" value="P-loop containing nucleoside triphosphate hydrolases"/>
    <property type="match status" value="1"/>
</dbReference>
<evidence type="ECO:0000256" key="6">
    <source>
        <dbReference type="ARBA" id="ARBA00022801"/>
    </source>
</evidence>
<dbReference type="OrthoDB" id="9758506at2"/>
<evidence type="ECO:0000256" key="2">
    <source>
        <dbReference type="ARBA" id="ARBA00022722"/>
    </source>
</evidence>
<dbReference type="Pfam" id="PF21445">
    <property type="entry name" value="ADDB_N"/>
    <property type="match status" value="1"/>
</dbReference>
<dbReference type="RefSeq" id="WP_149171424.1">
    <property type="nucleotide sequence ID" value="NZ_VTOY01000004.1"/>
</dbReference>
<dbReference type="GO" id="GO:0051539">
    <property type="term" value="F:4 iron, 4 sulfur cluster binding"/>
    <property type="evidence" value="ECO:0007669"/>
    <property type="project" value="UniProtKB-KW"/>
</dbReference>
<organism evidence="15 16">
    <name type="scientific">Selenomonas ruminis</name>
    <dbReference type="NCBI Taxonomy" id="2593411"/>
    <lineage>
        <taxon>Bacteria</taxon>
        <taxon>Bacillati</taxon>
        <taxon>Bacillota</taxon>
        <taxon>Negativicutes</taxon>
        <taxon>Selenomonadales</taxon>
        <taxon>Selenomonadaceae</taxon>
        <taxon>Selenomonas</taxon>
    </lineage>
</organism>
<keyword evidence="9" id="KW-0067">ATP-binding</keyword>
<dbReference type="GO" id="GO:0004386">
    <property type="term" value="F:helicase activity"/>
    <property type="evidence" value="ECO:0007669"/>
    <property type="project" value="UniProtKB-KW"/>
</dbReference>
<dbReference type="AlphaFoldDB" id="A0A5D6W8G1"/>
<keyword evidence="10" id="KW-0408">Iron</keyword>
<dbReference type="GO" id="GO:0005524">
    <property type="term" value="F:ATP binding"/>
    <property type="evidence" value="ECO:0007669"/>
    <property type="project" value="UniProtKB-KW"/>
</dbReference>
<evidence type="ECO:0000256" key="10">
    <source>
        <dbReference type="ARBA" id="ARBA00023004"/>
    </source>
</evidence>
<evidence type="ECO:0000256" key="12">
    <source>
        <dbReference type="ARBA" id="ARBA00023125"/>
    </source>
</evidence>
<evidence type="ECO:0000256" key="3">
    <source>
        <dbReference type="ARBA" id="ARBA00022723"/>
    </source>
</evidence>
<proteinExistence type="predicted"/>
<dbReference type="InterPro" id="IPR049035">
    <property type="entry name" value="ADDB_N"/>
</dbReference>
<evidence type="ECO:0000256" key="4">
    <source>
        <dbReference type="ARBA" id="ARBA00022741"/>
    </source>
</evidence>
<evidence type="ECO:0000313" key="15">
    <source>
        <dbReference type="EMBL" id="TYZ23068.1"/>
    </source>
</evidence>
<accession>A0A5D6W8G1</accession>
<gene>
    <name evidence="15" type="primary">addB</name>
    <name evidence="15" type="ORF">FZ040_07580</name>
</gene>
<dbReference type="InterPro" id="IPR027417">
    <property type="entry name" value="P-loop_NTPase"/>
</dbReference>
<evidence type="ECO:0000256" key="8">
    <source>
        <dbReference type="ARBA" id="ARBA00022839"/>
    </source>
</evidence>